<dbReference type="PANTHER" id="PTHR47328:SF1">
    <property type="entry name" value="RUTC FAMILY PROTEIN YOAB"/>
    <property type="match status" value="1"/>
</dbReference>
<dbReference type="PANTHER" id="PTHR47328">
    <property type="match status" value="1"/>
</dbReference>
<dbReference type="InterPro" id="IPR035709">
    <property type="entry name" value="YoaB-like"/>
</dbReference>
<organism evidence="1 2">
    <name type="scientific">Dielma fastidiosa</name>
    <dbReference type="NCBI Taxonomy" id="1034346"/>
    <lineage>
        <taxon>Bacteria</taxon>
        <taxon>Bacillati</taxon>
        <taxon>Bacillota</taxon>
        <taxon>Erysipelotrichia</taxon>
        <taxon>Erysipelotrichales</taxon>
        <taxon>Erysipelotrichaceae</taxon>
        <taxon>Dielma</taxon>
    </lineage>
</organism>
<dbReference type="RefSeq" id="WP_022938799.1">
    <property type="nucleotide sequence ID" value="NZ_CABKRQ010000006.1"/>
</dbReference>
<name>A0A318KWH7_9FIRM</name>
<dbReference type="Pfam" id="PF01042">
    <property type="entry name" value="Ribonuc_L-PSP"/>
    <property type="match status" value="1"/>
</dbReference>
<dbReference type="OrthoDB" id="9803101at2"/>
<protein>
    <submittedName>
        <fullName evidence="1">Enamine deaminase RidA (YjgF/YER057c/UK114 family)</fullName>
    </submittedName>
</protein>
<dbReference type="Proteomes" id="UP000247612">
    <property type="component" value="Unassembled WGS sequence"/>
</dbReference>
<reference evidence="1 2" key="1">
    <citation type="submission" date="2018-05" db="EMBL/GenBank/DDBJ databases">
        <title>Genomic Encyclopedia of Type Strains, Phase IV (KMG-IV): sequencing the most valuable type-strain genomes for metagenomic binning, comparative biology and taxonomic classification.</title>
        <authorList>
            <person name="Goeker M."/>
        </authorList>
    </citation>
    <scope>NUCLEOTIDE SEQUENCE [LARGE SCALE GENOMIC DNA]</scope>
    <source>
        <strain evidence="1 2">JC118</strain>
    </source>
</reference>
<sequence length="125" mass="14545">MIRKIDTKRESSRFVIHQGLAVFTGHISPFADDLRGQSEDILYRYEELMSKFNLKKENIIYYTAYLKDISKADEFNDVWNTWVIRHHEPAGIIVQAVPNQSLPYGDNVQLELSLIVAMEENDVEN</sequence>
<dbReference type="Gene3D" id="3.30.1330.40">
    <property type="entry name" value="RutC-like"/>
    <property type="match status" value="1"/>
</dbReference>
<keyword evidence="2" id="KW-1185">Reference proteome</keyword>
<dbReference type="EMBL" id="QJKH01000002">
    <property type="protein sequence ID" value="PXX80932.1"/>
    <property type="molecule type" value="Genomic_DNA"/>
</dbReference>
<accession>A0A318KWH7</accession>
<dbReference type="InterPro" id="IPR035959">
    <property type="entry name" value="RutC-like_sf"/>
</dbReference>
<proteinExistence type="predicted"/>
<comment type="caution">
    <text evidence="1">The sequence shown here is derived from an EMBL/GenBank/DDBJ whole genome shotgun (WGS) entry which is preliminary data.</text>
</comment>
<evidence type="ECO:0000313" key="1">
    <source>
        <dbReference type="EMBL" id="PXX80932.1"/>
    </source>
</evidence>
<evidence type="ECO:0000313" key="2">
    <source>
        <dbReference type="Proteomes" id="UP000247612"/>
    </source>
</evidence>
<dbReference type="STRING" id="1034346.GCA_000313565_02512"/>
<dbReference type="AlphaFoldDB" id="A0A318KWH7"/>
<dbReference type="SUPFAM" id="SSF55298">
    <property type="entry name" value="YjgF-like"/>
    <property type="match status" value="1"/>
</dbReference>
<dbReference type="InterPro" id="IPR006175">
    <property type="entry name" value="YjgF/YER057c/UK114"/>
</dbReference>
<gene>
    <name evidence="1" type="ORF">DES51_10250</name>
</gene>